<keyword evidence="4" id="KW-1185">Reference proteome</keyword>
<reference evidence="3" key="2">
    <citation type="submission" date="2020-09" db="EMBL/GenBank/DDBJ databases">
        <authorList>
            <person name="Sun Q."/>
            <person name="Ohkuma M."/>
        </authorList>
    </citation>
    <scope>NUCLEOTIDE SEQUENCE</scope>
    <source>
        <strain evidence="3">JCM 14359</strain>
    </source>
</reference>
<dbReference type="RefSeq" id="WP_188788211.1">
    <property type="nucleotide sequence ID" value="NZ_BMOC01000022.1"/>
</dbReference>
<dbReference type="SUPFAM" id="SSF50249">
    <property type="entry name" value="Nucleic acid-binding proteins"/>
    <property type="match status" value="1"/>
</dbReference>
<sequence>MQISEELPWLYHATVEQQEDSYVLEAPGQEVQNGDLSLEEVYKVALVATPSDKTESPRDSSGREQPADSEPSPPVDEGDIRRVETEGVGDQGDGLGKIGGGYVVIVPDTEPGDTVTVEMETVRENFDIAEVIQAHREDNWKKV</sequence>
<gene>
    <name evidence="3" type="ORF">GCM10008995_26490</name>
</gene>
<feature type="domain" description="TRAM" evidence="2">
    <location>
        <begin position="74"/>
        <end position="133"/>
    </location>
</feature>
<evidence type="ECO:0000313" key="3">
    <source>
        <dbReference type="EMBL" id="GGJ15352.1"/>
    </source>
</evidence>
<reference evidence="3" key="1">
    <citation type="journal article" date="2014" name="Int. J. Syst. Evol. Microbiol.">
        <title>Complete genome sequence of Corynebacterium casei LMG S-19264T (=DSM 44701T), isolated from a smear-ripened cheese.</title>
        <authorList>
            <consortium name="US DOE Joint Genome Institute (JGI-PGF)"/>
            <person name="Walter F."/>
            <person name="Albersmeier A."/>
            <person name="Kalinowski J."/>
            <person name="Ruckert C."/>
        </authorList>
    </citation>
    <scope>NUCLEOTIDE SEQUENCE</scope>
    <source>
        <strain evidence="3">JCM 14359</strain>
    </source>
</reference>
<evidence type="ECO:0000256" key="1">
    <source>
        <dbReference type="SAM" id="MobiDB-lite"/>
    </source>
</evidence>
<evidence type="ECO:0000259" key="2">
    <source>
        <dbReference type="PROSITE" id="PS50926"/>
    </source>
</evidence>
<dbReference type="EMBL" id="BMOC01000022">
    <property type="protein sequence ID" value="GGJ15352.1"/>
    <property type="molecule type" value="Genomic_DNA"/>
</dbReference>
<accession>A0A830EJ45</accession>
<evidence type="ECO:0000313" key="4">
    <source>
        <dbReference type="Proteomes" id="UP000653099"/>
    </source>
</evidence>
<dbReference type="PROSITE" id="PS50926">
    <property type="entry name" value="TRAM"/>
    <property type="match status" value="1"/>
</dbReference>
<dbReference type="InterPro" id="IPR012340">
    <property type="entry name" value="NA-bd_OB-fold"/>
</dbReference>
<dbReference type="Pfam" id="PF01938">
    <property type="entry name" value="TRAM"/>
    <property type="match status" value="1"/>
</dbReference>
<feature type="compositionally biased region" description="Basic and acidic residues" evidence="1">
    <location>
        <begin position="52"/>
        <end position="66"/>
    </location>
</feature>
<name>A0A830EJ45_9EURY</name>
<feature type="region of interest" description="Disordered" evidence="1">
    <location>
        <begin position="47"/>
        <end position="98"/>
    </location>
</feature>
<feature type="compositionally biased region" description="Gly residues" evidence="1">
    <location>
        <begin position="89"/>
        <end position="98"/>
    </location>
</feature>
<dbReference type="Proteomes" id="UP000653099">
    <property type="component" value="Unassembled WGS sequence"/>
</dbReference>
<protein>
    <submittedName>
        <fullName evidence="3">Deoxyribonuclease</fullName>
    </submittedName>
</protein>
<dbReference type="Gene3D" id="2.40.50.140">
    <property type="entry name" value="Nucleic acid-binding proteins"/>
    <property type="match status" value="1"/>
</dbReference>
<organism evidence="3 4">
    <name type="scientific">Halobellus salinus</name>
    <dbReference type="NCBI Taxonomy" id="931585"/>
    <lineage>
        <taxon>Archaea</taxon>
        <taxon>Methanobacteriati</taxon>
        <taxon>Methanobacteriota</taxon>
        <taxon>Stenosarchaea group</taxon>
        <taxon>Halobacteria</taxon>
        <taxon>Halobacteriales</taxon>
        <taxon>Haloferacaceae</taxon>
        <taxon>Halobellus</taxon>
    </lineage>
</organism>
<dbReference type="OrthoDB" id="28569at2157"/>
<comment type="caution">
    <text evidence="3">The sequence shown here is derived from an EMBL/GenBank/DDBJ whole genome shotgun (WGS) entry which is preliminary data.</text>
</comment>
<dbReference type="AlphaFoldDB" id="A0A830EJ45"/>
<proteinExistence type="predicted"/>
<dbReference type="InterPro" id="IPR002792">
    <property type="entry name" value="TRAM_dom"/>
</dbReference>